<dbReference type="Proteomes" id="UP000217033">
    <property type="component" value="Unassembled WGS sequence"/>
</dbReference>
<gene>
    <name evidence="1" type="ORF">CJF60_01290</name>
</gene>
<dbReference type="EMBL" id="NQMN01000001">
    <property type="protein sequence ID" value="PAF55307.1"/>
    <property type="molecule type" value="Genomic_DNA"/>
</dbReference>
<evidence type="ECO:0008006" key="3">
    <source>
        <dbReference type="Google" id="ProtNLM"/>
    </source>
</evidence>
<protein>
    <recommendedName>
        <fullName evidence="3">DUF2779 domain-containing protein</fullName>
    </recommendedName>
</protein>
<comment type="caution">
    <text evidence="1">The sequence shown here is derived from an EMBL/GenBank/DDBJ whole genome shotgun (WGS) entry which is preliminary data.</text>
</comment>
<dbReference type="RefSeq" id="WP_084231869.1">
    <property type="nucleotide sequence ID" value="NZ_FWXE01000001.1"/>
</dbReference>
<reference evidence="1" key="1">
    <citation type="submission" date="2017-08" db="EMBL/GenBank/DDBJ databases">
        <authorList>
            <person name="Alvarez-Ponce D."/>
            <person name="Weitzman C.L."/>
            <person name="Tillett R.L."/>
            <person name="Sandmeier F.C."/>
            <person name="Tracy C.R."/>
        </authorList>
    </citation>
    <scope>NUCLEOTIDE SEQUENCE [LARGE SCALE GENOMIC DNA]</scope>
    <source>
        <strain evidence="1">PS6</strain>
    </source>
</reference>
<evidence type="ECO:0000313" key="1">
    <source>
        <dbReference type="EMBL" id="PAF55307.1"/>
    </source>
</evidence>
<sequence>MKKIIIYIDFESISTPFNSGLRPFSKDNWLPFAYSMGTYVNSKTKGEKEWKIITTMIDFSRLSDQNSIIREVRRCLMNDLKKWFGRVDEELLFFKGFAPALEKKILAQVMPLSSIESVFEFDNIKLSLLTKESNRASYFPYLKSLVKEKFNEKTIKSIRLNQDGALAAYAGALLYSQSRNIFNRFYMEFDHEKLLEEFLTYSEEDVQRMRYIVDNFEKVSERAQRILKIRTYREDHRAQAKRLENLLEHLKSYNFPVDITIAELYEIIESDIAVKRSLVDKLATKIEEIV</sequence>
<organism evidence="1 2">
    <name type="scientific">Mycoplasmopsis agassizii</name>
    <dbReference type="NCBI Taxonomy" id="33922"/>
    <lineage>
        <taxon>Bacteria</taxon>
        <taxon>Bacillati</taxon>
        <taxon>Mycoplasmatota</taxon>
        <taxon>Mycoplasmoidales</taxon>
        <taxon>Metamycoplasmataceae</taxon>
        <taxon>Mycoplasmopsis</taxon>
    </lineage>
</organism>
<name>A0ABX4H626_9BACT</name>
<accession>A0ABX4H626</accession>
<evidence type="ECO:0000313" key="2">
    <source>
        <dbReference type="Proteomes" id="UP000217033"/>
    </source>
</evidence>
<keyword evidence="2" id="KW-1185">Reference proteome</keyword>
<proteinExistence type="predicted"/>